<dbReference type="CDD" id="cd03440">
    <property type="entry name" value="hot_dog"/>
    <property type="match status" value="1"/>
</dbReference>
<evidence type="ECO:0000256" key="2">
    <source>
        <dbReference type="PIRSR" id="PIRSR014972-2"/>
    </source>
</evidence>
<dbReference type="Pfam" id="PF22636">
    <property type="entry name" value="FlK"/>
    <property type="match status" value="1"/>
</dbReference>
<dbReference type="InterPro" id="IPR054485">
    <property type="entry name" value="FlK-like_dom"/>
</dbReference>
<dbReference type="SUPFAM" id="SSF54637">
    <property type="entry name" value="Thioesterase/thiol ester dehydrase-isomerase"/>
    <property type="match status" value="1"/>
</dbReference>
<accession>A0A1W9ZW10</accession>
<evidence type="ECO:0000313" key="5">
    <source>
        <dbReference type="Proteomes" id="UP000192284"/>
    </source>
</evidence>
<feature type="active site" evidence="1">
    <location>
        <position position="50"/>
    </location>
</feature>
<comment type="caution">
    <text evidence="4">The sequence shown here is derived from an EMBL/GenBank/DDBJ whole genome shotgun (WGS) entry which is preliminary data.</text>
</comment>
<dbReference type="InterPro" id="IPR025540">
    <property type="entry name" value="FlK"/>
</dbReference>
<feature type="active site" evidence="1">
    <location>
        <position position="76"/>
    </location>
</feature>
<dbReference type="Proteomes" id="UP000192284">
    <property type="component" value="Unassembled WGS sequence"/>
</dbReference>
<keyword evidence="5" id="KW-1185">Reference proteome</keyword>
<evidence type="ECO:0000256" key="1">
    <source>
        <dbReference type="PIRSR" id="PIRSR014972-1"/>
    </source>
</evidence>
<dbReference type="AlphaFoldDB" id="A0A1W9ZW10"/>
<dbReference type="PIRSF" id="PIRSF014972">
    <property type="entry name" value="FlK"/>
    <property type="match status" value="1"/>
</dbReference>
<feature type="active site" evidence="1">
    <location>
        <position position="42"/>
    </location>
</feature>
<reference evidence="4 5" key="1">
    <citation type="submission" date="2017-02" db="EMBL/GenBank/DDBJ databases">
        <title>The new phylogeny of genus Mycobacterium.</title>
        <authorList>
            <person name="Tortoli E."/>
            <person name="Trovato A."/>
            <person name="Cirillo D.M."/>
        </authorList>
    </citation>
    <scope>NUCLEOTIDE SEQUENCE [LARGE SCALE GENOMIC DNA]</scope>
    <source>
        <strain evidence="4 5">DSM 45057</strain>
    </source>
</reference>
<dbReference type="RefSeq" id="WP_083113151.1">
    <property type="nucleotide sequence ID" value="NZ_JACKTS010000037.1"/>
</dbReference>
<dbReference type="OrthoDB" id="6902891at2"/>
<feature type="binding site" evidence="2">
    <location>
        <position position="69"/>
    </location>
    <ligand>
        <name>substrate</name>
    </ligand>
</feature>
<organism evidence="4 5">
    <name type="scientific">Mycobacterium angelicum</name>
    <dbReference type="NCBI Taxonomy" id="470074"/>
    <lineage>
        <taxon>Bacteria</taxon>
        <taxon>Bacillati</taxon>
        <taxon>Actinomycetota</taxon>
        <taxon>Actinomycetes</taxon>
        <taxon>Mycobacteriales</taxon>
        <taxon>Mycobacteriaceae</taxon>
        <taxon>Mycobacterium</taxon>
    </lineage>
</organism>
<proteinExistence type="predicted"/>
<feature type="binding site" evidence="2">
    <location>
        <position position="121"/>
    </location>
    <ligand>
        <name>substrate</name>
    </ligand>
</feature>
<name>A0A1W9ZW10_MYCAN</name>
<gene>
    <name evidence="4" type="ORF">BST12_11060</name>
</gene>
<feature type="domain" description="Fluoroacetyl-CoA-specific thioesterase-like" evidence="3">
    <location>
        <begin position="34"/>
        <end position="127"/>
    </location>
</feature>
<dbReference type="Gene3D" id="3.10.129.10">
    <property type="entry name" value="Hotdog Thioesterase"/>
    <property type="match status" value="1"/>
</dbReference>
<dbReference type="PANTHER" id="PTHR36934">
    <property type="entry name" value="BLR0278 PROTEIN"/>
    <property type="match status" value="1"/>
</dbReference>
<evidence type="ECO:0000259" key="3">
    <source>
        <dbReference type="Pfam" id="PF22636"/>
    </source>
</evidence>
<protein>
    <recommendedName>
        <fullName evidence="3">Fluoroacetyl-CoA-specific thioesterase-like domain-containing protein</fullName>
    </recommendedName>
</protein>
<evidence type="ECO:0000313" key="4">
    <source>
        <dbReference type="EMBL" id="ORA21934.1"/>
    </source>
</evidence>
<dbReference type="EMBL" id="MVHE01000012">
    <property type="protein sequence ID" value="ORA21934.1"/>
    <property type="molecule type" value="Genomic_DNA"/>
</dbReference>
<dbReference type="InterPro" id="IPR029069">
    <property type="entry name" value="HotDog_dom_sf"/>
</dbReference>
<sequence>MKDTIKVGDAATFRYVVAVNKTVPDLYPESDDYQIMPRVFATGFMVGLLEWTAIIALRRVLDEGEGSLGTLVDIKHSAPTPPGAELTVTAVCTKVEPPYYEWDVTAIDGDGDVAASGRHGRNIIQTERFLRRVAAKAERLTQTPASA</sequence>
<dbReference type="PANTHER" id="PTHR36934:SF1">
    <property type="entry name" value="THIOESTERASE DOMAIN-CONTAINING PROTEIN"/>
    <property type="match status" value="1"/>
</dbReference>